<dbReference type="InterPro" id="IPR036291">
    <property type="entry name" value="NAD(P)-bd_dom_sf"/>
</dbReference>
<evidence type="ECO:0000313" key="4">
    <source>
        <dbReference type="EMBL" id="GAA4388752.1"/>
    </source>
</evidence>
<organism evidence="4 5">
    <name type="scientific">Tsukamurella soli</name>
    <dbReference type="NCBI Taxonomy" id="644556"/>
    <lineage>
        <taxon>Bacteria</taxon>
        <taxon>Bacillati</taxon>
        <taxon>Actinomycetota</taxon>
        <taxon>Actinomycetes</taxon>
        <taxon>Mycobacteriales</taxon>
        <taxon>Tsukamurellaceae</taxon>
        <taxon>Tsukamurella</taxon>
    </lineage>
</organism>
<protein>
    <submittedName>
        <fullName evidence="4">SDR family oxidoreductase</fullName>
    </submittedName>
</protein>
<evidence type="ECO:0000313" key="5">
    <source>
        <dbReference type="Proteomes" id="UP001500635"/>
    </source>
</evidence>
<dbReference type="Pfam" id="PF00106">
    <property type="entry name" value="adh_short"/>
    <property type="match status" value="1"/>
</dbReference>
<dbReference type="RefSeq" id="WP_344993066.1">
    <property type="nucleotide sequence ID" value="NZ_BAABFR010000016.1"/>
</dbReference>
<reference evidence="5" key="1">
    <citation type="journal article" date="2019" name="Int. J. Syst. Evol. Microbiol.">
        <title>The Global Catalogue of Microorganisms (GCM) 10K type strain sequencing project: providing services to taxonomists for standard genome sequencing and annotation.</title>
        <authorList>
            <consortium name="The Broad Institute Genomics Platform"/>
            <consortium name="The Broad Institute Genome Sequencing Center for Infectious Disease"/>
            <person name="Wu L."/>
            <person name="Ma J."/>
        </authorList>
    </citation>
    <scope>NUCLEOTIDE SEQUENCE [LARGE SCALE GENOMIC DNA]</scope>
    <source>
        <strain evidence="5">JCM 17688</strain>
    </source>
</reference>
<dbReference type="CDD" id="cd05233">
    <property type="entry name" value="SDR_c"/>
    <property type="match status" value="1"/>
</dbReference>
<keyword evidence="2" id="KW-0560">Oxidoreductase</keyword>
<keyword evidence="5" id="KW-1185">Reference proteome</keyword>
<dbReference type="SUPFAM" id="SSF51735">
    <property type="entry name" value="NAD(P)-binding Rossmann-fold domains"/>
    <property type="match status" value="1"/>
</dbReference>
<dbReference type="InterPro" id="IPR002347">
    <property type="entry name" value="SDR_fam"/>
</dbReference>
<dbReference type="Gene3D" id="3.40.50.720">
    <property type="entry name" value="NAD(P)-binding Rossmann-like Domain"/>
    <property type="match status" value="1"/>
</dbReference>
<name>A0ABP8JCN5_9ACTN</name>
<dbReference type="PRINTS" id="PR00081">
    <property type="entry name" value="GDHRDH"/>
</dbReference>
<sequence length="283" mass="29670">MSAGCFRGKVAAVTGAGSGIGRALAVGLSTRGARVAVADIDEVAAAHTASLCVGEAEPYLVDVGDRAAVGAFAADVAARFGGVHQIYNNAGIAFNSSVLDHEWADYERVLRVNLAGVIHGTQAFLPYLIDSGDGHVVNISSLNGFTPQPGLSAYCTTKYGVRGFTEVLRSEMLLDRHPVRVTVVHPGGVATSIADSAAALARSTGRTLTTAQEARNRTYTEKLLKMPPDKAARIILDGVARGRPRVRVGSDAVAMDVIARLVPSRIAEVTVALERRILAAERV</sequence>
<dbReference type="PRINTS" id="PR00080">
    <property type="entry name" value="SDRFAMILY"/>
</dbReference>
<evidence type="ECO:0000256" key="3">
    <source>
        <dbReference type="RuleBase" id="RU000363"/>
    </source>
</evidence>
<comment type="caution">
    <text evidence="4">The sequence shown here is derived from an EMBL/GenBank/DDBJ whole genome shotgun (WGS) entry which is preliminary data.</text>
</comment>
<dbReference type="InterPro" id="IPR020904">
    <property type="entry name" value="Sc_DH/Rdtase_CS"/>
</dbReference>
<evidence type="ECO:0000256" key="1">
    <source>
        <dbReference type="ARBA" id="ARBA00006484"/>
    </source>
</evidence>
<proteinExistence type="inferred from homology"/>
<dbReference type="PANTHER" id="PTHR44196:SF1">
    <property type="entry name" value="DEHYDROGENASE_REDUCTASE SDR FAMILY MEMBER 7B"/>
    <property type="match status" value="1"/>
</dbReference>
<gene>
    <name evidence="4" type="ORF">GCM10023147_14630</name>
</gene>
<dbReference type="Proteomes" id="UP001500635">
    <property type="component" value="Unassembled WGS sequence"/>
</dbReference>
<evidence type="ECO:0000256" key="2">
    <source>
        <dbReference type="ARBA" id="ARBA00023002"/>
    </source>
</evidence>
<dbReference type="PANTHER" id="PTHR44196">
    <property type="entry name" value="DEHYDROGENASE/REDUCTASE SDR FAMILY MEMBER 7B"/>
    <property type="match status" value="1"/>
</dbReference>
<dbReference type="EMBL" id="BAABFR010000016">
    <property type="protein sequence ID" value="GAA4388752.1"/>
    <property type="molecule type" value="Genomic_DNA"/>
</dbReference>
<accession>A0ABP8JCN5</accession>
<dbReference type="PROSITE" id="PS00061">
    <property type="entry name" value="ADH_SHORT"/>
    <property type="match status" value="1"/>
</dbReference>
<comment type="similarity">
    <text evidence="1 3">Belongs to the short-chain dehydrogenases/reductases (SDR) family.</text>
</comment>